<sequence length="124" mass="13338">MVEYTGSSGIWAVPDIEAARTFYADVLGLDVSDEMGMLQLRLPGGATAVVYPKDDHAPAVFTILNLMVRDLPAAVDELVGRGARMERYDGFEHDDRGIVGGFEEGPDIAWTTDPAGNIIALIAE</sequence>
<name>A0ABQ2KGE9_9MICO</name>
<gene>
    <name evidence="2" type="ORF">GCM10010968_09650</name>
</gene>
<dbReference type="InterPro" id="IPR041581">
    <property type="entry name" value="Glyoxalase_6"/>
</dbReference>
<organism evidence="2 3">
    <name type="scientific">Agrococcus terreus</name>
    <dbReference type="NCBI Taxonomy" id="574649"/>
    <lineage>
        <taxon>Bacteria</taxon>
        <taxon>Bacillati</taxon>
        <taxon>Actinomycetota</taxon>
        <taxon>Actinomycetes</taxon>
        <taxon>Micrococcales</taxon>
        <taxon>Microbacteriaceae</taxon>
        <taxon>Agrococcus</taxon>
    </lineage>
</organism>
<reference evidence="3" key="1">
    <citation type="journal article" date="2019" name="Int. J. Syst. Evol. Microbiol.">
        <title>The Global Catalogue of Microorganisms (GCM) 10K type strain sequencing project: providing services to taxonomists for standard genome sequencing and annotation.</title>
        <authorList>
            <consortium name="The Broad Institute Genomics Platform"/>
            <consortium name="The Broad Institute Genome Sequencing Center for Infectious Disease"/>
            <person name="Wu L."/>
            <person name="Ma J."/>
        </authorList>
    </citation>
    <scope>NUCLEOTIDE SEQUENCE [LARGE SCALE GENOMIC DNA]</scope>
    <source>
        <strain evidence="3">CGMCC 1.6960</strain>
    </source>
</reference>
<dbReference type="InterPro" id="IPR029068">
    <property type="entry name" value="Glyas_Bleomycin-R_OHBP_Dase"/>
</dbReference>
<keyword evidence="3" id="KW-1185">Reference proteome</keyword>
<proteinExistence type="predicted"/>
<evidence type="ECO:0000313" key="2">
    <source>
        <dbReference type="EMBL" id="GGN81098.1"/>
    </source>
</evidence>
<dbReference type="PROSITE" id="PS51819">
    <property type="entry name" value="VOC"/>
    <property type="match status" value="1"/>
</dbReference>
<protein>
    <recommendedName>
        <fullName evidence="1">VOC domain-containing protein</fullName>
    </recommendedName>
</protein>
<dbReference type="RefSeq" id="WP_188716619.1">
    <property type="nucleotide sequence ID" value="NZ_BAABBD010000006.1"/>
</dbReference>
<dbReference type="SUPFAM" id="SSF54593">
    <property type="entry name" value="Glyoxalase/Bleomycin resistance protein/Dihydroxybiphenyl dioxygenase"/>
    <property type="match status" value="1"/>
</dbReference>
<accession>A0ABQ2KGE9</accession>
<evidence type="ECO:0000313" key="3">
    <source>
        <dbReference type="Proteomes" id="UP000626982"/>
    </source>
</evidence>
<dbReference type="Gene3D" id="3.10.180.10">
    <property type="entry name" value="2,3-Dihydroxybiphenyl 1,2-Dioxygenase, domain 1"/>
    <property type="match status" value="1"/>
</dbReference>
<dbReference type="Proteomes" id="UP000626982">
    <property type="component" value="Unassembled WGS sequence"/>
</dbReference>
<comment type="caution">
    <text evidence="2">The sequence shown here is derived from an EMBL/GenBank/DDBJ whole genome shotgun (WGS) entry which is preliminary data.</text>
</comment>
<evidence type="ECO:0000259" key="1">
    <source>
        <dbReference type="PROSITE" id="PS51819"/>
    </source>
</evidence>
<feature type="domain" description="VOC" evidence="1">
    <location>
        <begin position="1"/>
        <end position="124"/>
    </location>
</feature>
<dbReference type="EMBL" id="BMLM01000001">
    <property type="protein sequence ID" value="GGN81098.1"/>
    <property type="molecule type" value="Genomic_DNA"/>
</dbReference>
<dbReference type="Pfam" id="PF18029">
    <property type="entry name" value="Glyoxalase_6"/>
    <property type="match status" value="1"/>
</dbReference>
<dbReference type="InterPro" id="IPR037523">
    <property type="entry name" value="VOC_core"/>
</dbReference>